<name>A0ABP9E1X3_9ACTN</name>
<comment type="subcellular location">
    <subcellularLocation>
        <location evidence="1">Endomembrane system</location>
    </subcellularLocation>
</comment>
<sequence length="111" mass="12521">MRYRTPFGLVDISGPSMRRTLFDGDRVLVRYGAPLRPGAVALFRHPHRRDLLVVKRAAQRRADGWWMLSDNPLVASDSREYGPVPDALVLGRVLLRVWPRPGGVTARPPQP</sequence>
<keyword evidence="2" id="KW-0378">Hydrolase</keyword>
<evidence type="ECO:0000313" key="5">
    <source>
        <dbReference type="EMBL" id="GAA4864126.1"/>
    </source>
</evidence>
<keyword evidence="6" id="KW-1185">Reference proteome</keyword>
<dbReference type="Pfam" id="PF00717">
    <property type="entry name" value="Peptidase_S24"/>
    <property type="match status" value="1"/>
</dbReference>
<dbReference type="SUPFAM" id="SSF51306">
    <property type="entry name" value="LexA/Signal peptidase"/>
    <property type="match status" value="1"/>
</dbReference>
<comment type="caution">
    <text evidence="5">The sequence shown here is derived from an EMBL/GenBank/DDBJ whole genome shotgun (WGS) entry which is preliminary data.</text>
</comment>
<proteinExistence type="predicted"/>
<evidence type="ECO:0000256" key="3">
    <source>
        <dbReference type="ARBA" id="ARBA00023136"/>
    </source>
</evidence>
<gene>
    <name evidence="5" type="ORF">GCM10023235_48010</name>
</gene>
<dbReference type="InterPro" id="IPR014124">
    <property type="entry name" value="Pept_S26A_Sod_Ni_maturase"/>
</dbReference>
<dbReference type="RefSeq" id="WP_345698931.1">
    <property type="nucleotide sequence ID" value="NZ_BAABIS010000001.1"/>
</dbReference>
<dbReference type="CDD" id="cd06530">
    <property type="entry name" value="S26_SPase_I"/>
    <property type="match status" value="1"/>
</dbReference>
<accession>A0ABP9E1X3</accession>
<evidence type="ECO:0000313" key="6">
    <source>
        <dbReference type="Proteomes" id="UP001501752"/>
    </source>
</evidence>
<evidence type="ECO:0000259" key="4">
    <source>
        <dbReference type="Pfam" id="PF00717"/>
    </source>
</evidence>
<dbReference type="PANTHER" id="PTHR12383:SF16">
    <property type="entry name" value="MITOCHONDRIAL INNER MEMBRANE PROTEASE SUBUNIT 1"/>
    <property type="match status" value="1"/>
</dbReference>
<feature type="domain" description="Peptidase S24/S26A/S26B/S26C" evidence="4">
    <location>
        <begin position="9"/>
        <end position="74"/>
    </location>
</feature>
<organism evidence="5 6">
    <name type="scientific">Kitasatospora terrestris</name>
    <dbReference type="NCBI Taxonomy" id="258051"/>
    <lineage>
        <taxon>Bacteria</taxon>
        <taxon>Bacillati</taxon>
        <taxon>Actinomycetota</taxon>
        <taxon>Actinomycetes</taxon>
        <taxon>Kitasatosporales</taxon>
        <taxon>Streptomycetaceae</taxon>
        <taxon>Kitasatospora</taxon>
    </lineage>
</organism>
<dbReference type="EMBL" id="BAABIS010000001">
    <property type="protein sequence ID" value="GAA4864126.1"/>
    <property type="molecule type" value="Genomic_DNA"/>
</dbReference>
<evidence type="ECO:0000256" key="1">
    <source>
        <dbReference type="ARBA" id="ARBA00004308"/>
    </source>
</evidence>
<dbReference type="InterPro" id="IPR052064">
    <property type="entry name" value="Mito_IMP1_subunit"/>
</dbReference>
<dbReference type="InterPro" id="IPR036286">
    <property type="entry name" value="LexA/Signal_pep-like_sf"/>
</dbReference>
<reference evidence="6" key="1">
    <citation type="journal article" date="2019" name="Int. J. Syst. Evol. Microbiol.">
        <title>The Global Catalogue of Microorganisms (GCM) 10K type strain sequencing project: providing services to taxonomists for standard genome sequencing and annotation.</title>
        <authorList>
            <consortium name="The Broad Institute Genomics Platform"/>
            <consortium name="The Broad Institute Genome Sequencing Center for Infectious Disease"/>
            <person name="Wu L."/>
            <person name="Ma J."/>
        </authorList>
    </citation>
    <scope>NUCLEOTIDE SEQUENCE [LARGE SCALE GENOMIC DNA]</scope>
    <source>
        <strain evidence="6">JCM 13006</strain>
    </source>
</reference>
<protein>
    <recommendedName>
        <fullName evidence="4">Peptidase S24/S26A/S26B/S26C domain-containing protein</fullName>
    </recommendedName>
</protein>
<evidence type="ECO:0000256" key="2">
    <source>
        <dbReference type="ARBA" id="ARBA00022801"/>
    </source>
</evidence>
<dbReference type="InterPro" id="IPR015927">
    <property type="entry name" value="Peptidase_S24_S26A/B/C"/>
</dbReference>
<dbReference type="PANTHER" id="PTHR12383">
    <property type="entry name" value="PROTEASE FAMILY S26 MITOCHONDRIAL INNER MEMBRANE PROTEASE-RELATED"/>
    <property type="match status" value="1"/>
</dbReference>
<dbReference type="Proteomes" id="UP001501752">
    <property type="component" value="Unassembled WGS sequence"/>
</dbReference>
<dbReference type="InterPro" id="IPR019533">
    <property type="entry name" value="Peptidase_S26"/>
</dbReference>
<keyword evidence="3" id="KW-0472">Membrane</keyword>
<dbReference type="NCBIfam" id="TIGR02754">
    <property type="entry name" value="sod_Ni_protease"/>
    <property type="match status" value="1"/>
</dbReference>
<dbReference type="Gene3D" id="2.10.109.10">
    <property type="entry name" value="Umud Fragment, subunit A"/>
    <property type="match status" value="1"/>
</dbReference>